<feature type="transmembrane region" description="Helical" evidence="1">
    <location>
        <begin position="214"/>
        <end position="235"/>
    </location>
</feature>
<feature type="transmembrane region" description="Helical" evidence="1">
    <location>
        <begin position="247"/>
        <end position="269"/>
    </location>
</feature>
<feature type="transmembrane region" description="Helical" evidence="1">
    <location>
        <begin position="173"/>
        <end position="194"/>
    </location>
</feature>
<evidence type="ECO:0000256" key="1">
    <source>
        <dbReference type="SAM" id="Phobius"/>
    </source>
</evidence>
<feature type="transmembrane region" description="Helical" evidence="1">
    <location>
        <begin position="54"/>
        <end position="72"/>
    </location>
</feature>
<reference evidence="3" key="1">
    <citation type="submission" date="2016-05" db="EMBL/GenBank/DDBJ databases">
        <title>Comparative genomics of biotechnologically important yeasts.</title>
        <authorList>
            <consortium name="DOE Joint Genome Institute"/>
            <person name="Riley R."/>
            <person name="Haridas S."/>
            <person name="Wolfe K.H."/>
            <person name="Lopes M.R."/>
            <person name="Hittinger C.T."/>
            <person name="Goker M."/>
            <person name="Salamov A."/>
            <person name="Wisecaver J."/>
            <person name="Long T.M."/>
            <person name="Aerts A.L."/>
            <person name="Barry K."/>
            <person name="Choi C."/>
            <person name="Clum A."/>
            <person name="Coughlan A.Y."/>
            <person name="Deshpande S."/>
            <person name="Douglass A.P."/>
            <person name="Hanson S.J."/>
            <person name="Klenk H.-P."/>
            <person name="Labutti K."/>
            <person name="Lapidus A."/>
            <person name="Lindquist E."/>
            <person name="Lipzen A."/>
            <person name="Meier-Kolthoff J.P."/>
            <person name="Ohm R.A."/>
            <person name="Otillar R.P."/>
            <person name="Pangilinan J."/>
            <person name="Peng Y."/>
            <person name="Rokas A."/>
            <person name="Rosa C.A."/>
            <person name="Scheuner C."/>
            <person name="Sibirny A.A."/>
            <person name="Slot J.C."/>
            <person name="Stielow J.B."/>
            <person name="Sun H."/>
            <person name="Kurtzman C.P."/>
            <person name="Blackwell M."/>
            <person name="Grigoriev I.V."/>
            <person name="Jeffries T.W."/>
        </authorList>
    </citation>
    <scope>NUCLEOTIDE SEQUENCE [LARGE SCALE GENOMIC DNA]</scope>
    <source>
        <strain evidence="3">NRRL Y-12698</strain>
    </source>
</reference>
<dbReference type="EMBL" id="KV454426">
    <property type="protein sequence ID" value="ODQ82177.1"/>
    <property type="molecule type" value="Genomic_DNA"/>
</dbReference>
<proteinExistence type="predicted"/>
<dbReference type="GeneID" id="30150020"/>
<evidence type="ECO:0000313" key="2">
    <source>
        <dbReference type="EMBL" id="ODQ82177.1"/>
    </source>
</evidence>
<feature type="transmembrane region" description="Helical" evidence="1">
    <location>
        <begin position="21"/>
        <end position="42"/>
    </location>
</feature>
<keyword evidence="1" id="KW-0812">Transmembrane</keyword>
<evidence type="ECO:0000313" key="3">
    <source>
        <dbReference type="Proteomes" id="UP000094336"/>
    </source>
</evidence>
<sequence>MFIKMSQGSYELRQGFGILRSISTFCILISFIPLFFPQLSHIVTKEEIEVAVPAWYLVSVGIVLTMLVLFNVKTLVGLLGVKGVQYFVLPAQLLLSVCLVYYIMHQNEPHPLLGVIAWVGTLTISICLTLTLSEKDIKEISSRYNLDTASVELPEFDKSSANLSSFEKAAKTLFFLECTARSLSFTYLIFLFVLPDIHNFNHWNRSERVDELTLLLWGSMYLAGTSLIRFLSLIPNFTRYIESSNSYGLPMLNFVLGIIVFKDLVFYLACNVYSNHEVIVGKAAEVMGNAVGTS</sequence>
<keyword evidence="1" id="KW-1133">Transmembrane helix</keyword>
<dbReference type="Proteomes" id="UP000094336">
    <property type="component" value="Unassembled WGS sequence"/>
</dbReference>
<keyword evidence="1" id="KW-0472">Membrane</keyword>
<protein>
    <submittedName>
        <fullName evidence="2">Uncharacterized protein</fullName>
    </submittedName>
</protein>
<dbReference type="RefSeq" id="XP_018987505.1">
    <property type="nucleotide sequence ID" value="XM_019132167.1"/>
</dbReference>
<dbReference type="AlphaFoldDB" id="A0A1E3QYL2"/>
<feature type="transmembrane region" description="Helical" evidence="1">
    <location>
        <begin position="110"/>
        <end position="133"/>
    </location>
</feature>
<gene>
    <name evidence="2" type="ORF">BABINDRAFT_5181</name>
</gene>
<keyword evidence="3" id="KW-1185">Reference proteome</keyword>
<organism evidence="2 3">
    <name type="scientific">Babjeviella inositovora NRRL Y-12698</name>
    <dbReference type="NCBI Taxonomy" id="984486"/>
    <lineage>
        <taxon>Eukaryota</taxon>
        <taxon>Fungi</taxon>
        <taxon>Dikarya</taxon>
        <taxon>Ascomycota</taxon>
        <taxon>Saccharomycotina</taxon>
        <taxon>Pichiomycetes</taxon>
        <taxon>Serinales incertae sedis</taxon>
        <taxon>Babjeviella</taxon>
    </lineage>
</organism>
<name>A0A1E3QYL2_9ASCO</name>
<accession>A0A1E3QYL2</accession>
<feature type="transmembrane region" description="Helical" evidence="1">
    <location>
        <begin position="84"/>
        <end position="104"/>
    </location>
</feature>